<dbReference type="Pfam" id="PF06955">
    <property type="entry name" value="XET_C"/>
    <property type="match status" value="1"/>
</dbReference>
<dbReference type="PROSITE" id="PS51762">
    <property type="entry name" value="GH16_2"/>
    <property type="match status" value="1"/>
</dbReference>
<evidence type="ECO:0000259" key="6">
    <source>
        <dbReference type="PROSITE" id="PS51762"/>
    </source>
</evidence>
<dbReference type="AlphaFoldDB" id="A0A2S3GKZ5"/>
<dbReference type="InterPro" id="IPR013320">
    <property type="entry name" value="ConA-like_dom_sf"/>
</dbReference>
<accession>A0A2S3GKZ5</accession>
<evidence type="ECO:0000256" key="5">
    <source>
        <dbReference type="RuleBase" id="RU361120"/>
    </source>
</evidence>
<name>A0A2S3GKZ5_9POAL</name>
<keyword evidence="5" id="KW-0961">Cell wall biogenesis/degradation</keyword>
<dbReference type="PANTHER" id="PTHR31062">
    <property type="entry name" value="XYLOGLUCAN ENDOTRANSGLUCOSYLASE/HYDROLASE PROTEIN 8-RELATED"/>
    <property type="match status" value="1"/>
</dbReference>
<dbReference type="Gramene" id="PAN03798">
    <property type="protein sequence ID" value="PAN03798"/>
    <property type="gene ID" value="PAHAL_1G022600"/>
</dbReference>
<dbReference type="GO" id="GO:0042546">
    <property type="term" value="P:cell wall biogenesis"/>
    <property type="evidence" value="ECO:0007669"/>
    <property type="project" value="InterPro"/>
</dbReference>
<dbReference type="GO" id="GO:0016762">
    <property type="term" value="F:xyloglucan:xyloglucosyl transferase activity"/>
    <property type="evidence" value="ECO:0007669"/>
    <property type="project" value="UniProtKB-EC"/>
</dbReference>
<keyword evidence="1 5" id="KW-0808">Transferase</keyword>
<gene>
    <name evidence="7" type="ORF">PAHAL_1G022600</name>
</gene>
<comment type="subcellular location">
    <subcellularLocation>
        <location evidence="5">Secreted</location>
        <location evidence="5">Cell wall</location>
    </subcellularLocation>
    <subcellularLocation>
        <location evidence="5">Secreted</location>
        <location evidence="5">Extracellular space</location>
        <location evidence="5">Apoplast</location>
    </subcellularLocation>
</comment>
<evidence type="ECO:0000256" key="2">
    <source>
        <dbReference type="ARBA" id="ARBA00022801"/>
    </source>
</evidence>
<dbReference type="GO" id="GO:0010411">
    <property type="term" value="P:xyloglucan metabolic process"/>
    <property type="evidence" value="ECO:0007669"/>
    <property type="project" value="InterPro"/>
</dbReference>
<keyword evidence="4 5" id="KW-0326">Glycosidase</keyword>
<keyword evidence="5" id="KW-0052">Apoplast</keyword>
<proteinExistence type="inferred from homology"/>
<dbReference type="EMBL" id="CM008046">
    <property type="protein sequence ID" value="PAN03798.1"/>
    <property type="molecule type" value="Genomic_DNA"/>
</dbReference>
<feature type="signal peptide" evidence="5">
    <location>
        <begin position="1"/>
        <end position="23"/>
    </location>
</feature>
<keyword evidence="2 5" id="KW-0378">Hydrolase</keyword>
<dbReference type="CDD" id="cd02176">
    <property type="entry name" value="GH16_XET"/>
    <property type="match status" value="1"/>
</dbReference>
<dbReference type="EC" id="2.4.1.207" evidence="5"/>
<protein>
    <recommendedName>
        <fullName evidence="5">Xyloglucan endotransglucosylase/hydrolase</fullName>
        <ecNumber evidence="5">2.4.1.207</ecNumber>
    </recommendedName>
</protein>
<evidence type="ECO:0000256" key="4">
    <source>
        <dbReference type="ARBA" id="ARBA00023295"/>
    </source>
</evidence>
<evidence type="ECO:0000256" key="3">
    <source>
        <dbReference type="ARBA" id="ARBA00023157"/>
    </source>
</evidence>
<dbReference type="Pfam" id="PF00722">
    <property type="entry name" value="Glyco_hydro_16"/>
    <property type="match status" value="1"/>
</dbReference>
<comment type="PTM">
    <text evidence="5">Contains at least one intrachain disulfide bond essential for its enzymatic activity.</text>
</comment>
<dbReference type="SUPFAM" id="SSF49899">
    <property type="entry name" value="Concanavalin A-like lectins/glucanases"/>
    <property type="match status" value="1"/>
</dbReference>
<evidence type="ECO:0000313" key="7">
    <source>
        <dbReference type="EMBL" id="PAN03798.1"/>
    </source>
</evidence>
<dbReference type="Proteomes" id="UP000243499">
    <property type="component" value="Chromosome 1"/>
</dbReference>
<evidence type="ECO:0000256" key="1">
    <source>
        <dbReference type="ARBA" id="ARBA00022679"/>
    </source>
</evidence>
<feature type="chain" id="PRO_5015371922" description="Xyloglucan endotransglucosylase/hydrolase" evidence="5">
    <location>
        <begin position="24"/>
        <end position="366"/>
    </location>
</feature>
<dbReference type="GO" id="GO:0004553">
    <property type="term" value="F:hydrolase activity, hydrolyzing O-glycosyl compounds"/>
    <property type="evidence" value="ECO:0007669"/>
    <property type="project" value="InterPro"/>
</dbReference>
<dbReference type="InterPro" id="IPR010713">
    <property type="entry name" value="XET_C"/>
</dbReference>
<comment type="function">
    <text evidence="5">Catalyzes xyloglucan endohydrolysis (XEH) and/or endotransglycosylation (XET). Cleaves and religates xyloglucan polymers, an essential constituent of the primary cell wall, and thereby participates in cell wall construction of growing tissues.</text>
</comment>
<dbReference type="InterPro" id="IPR016455">
    <property type="entry name" value="XTH"/>
</dbReference>
<organism evidence="7">
    <name type="scientific">Panicum hallii</name>
    <dbReference type="NCBI Taxonomy" id="206008"/>
    <lineage>
        <taxon>Eukaryota</taxon>
        <taxon>Viridiplantae</taxon>
        <taxon>Streptophyta</taxon>
        <taxon>Embryophyta</taxon>
        <taxon>Tracheophyta</taxon>
        <taxon>Spermatophyta</taxon>
        <taxon>Magnoliopsida</taxon>
        <taxon>Liliopsida</taxon>
        <taxon>Poales</taxon>
        <taxon>Poaceae</taxon>
        <taxon>PACMAD clade</taxon>
        <taxon>Panicoideae</taxon>
        <taxon>Panicodae</taxon>
        <taxon>Paniceae</taxon>
        <taxon>Panicinae</taxon>
        <taxon>Panicum</taxon>
        <taxon>Panicum sect. Panicum</taxon>
    </lineage>
</organism>
<dbReference type="InterPro" id="IPR000757">
    <property type="entry name" value="Beta-glucanase-like"/>
</dbReference>
<keyword evidence="5" id="KW-0964">Secreted</keyword>
<keyword evidence="3" id="KW-1015">Disulfide bond</keyword>
<dbReference type="GO" id="GO:0048046">
    <property type="term" value="C:apoplast"/>
    <property type="evidence" value="ECO:0007669"/>
    <property type="project" value="UniProtKB-SubCell"/>
</dbReference>
<keyword evidence="5" id="KW-0732">Signal</keyword>
<dbReference type="InterPro" id="IPR044791">
    <property type="entry name" value="Beta-glucanase/XTH"/>
</dbReference>
<feature type="domain" description="GH16" evidence="6">
    <location>
        <begin position="19"/>
        <end position="226"/>
    </location>
</feature>
<dbReference type="GO" id="GO:0071555">
    <property type="term" value="P:cell wall organization"/>
    <property type="evidence" value="ECO:0007669"/>
    <property type="project" value="UniProtKB-KW"/>
</dbReference>
<dbReference type="Gene3D" id="2.60.120.200">
    <property type="match status" value="1"/>
</dbReference>
<keyword evidence="5" id="KW-0134">Cell wall</keyword>
<reference evidence="7" key="1">
    <citation type="submission" date="2018-04" db="EMBL/GenBank/DDBJ databases">
        <title>WGS assembly of Panicum hallii.</title>
        <authorList>
            <person name="Lovell J."/>
            <person name="Jenkins J."/>
            <person name="Lowry D."/>
            <person name="Mamidi S."/>
            <person name="Sreedasyam A."/>
            <person name="Weng X."/>
            <person name="Barry K."/>
            <person name="Bonette J."/>
            <person name="Campitelli B."/>
            <person name="Daum C."/>
            <person name="Gordon S."/>
            <person name="Gould B."/>
            <person name="Lipzen A."/>
            <person name="Macqueen A."/>
            <person name="Palacio-Mejia J."/>
            <person name="Plott C."/>
            <person name="Shakirov E."/>
            <person name="Shu S."/>
            <person name="Yoshinaga Y."/>
            <person name="Zane M."/>
            <person name="Rokhsar D."/>
            <person name="Grimwood J."/>
            <person name="Schmutz J."/>
            <person name="Juenger T."/>
        </authorList>
    </citation>
    <scope>NUCLEOTIDE SEQUENCE [LARGE SCALE GENOMIC DNA]</scope>
    <source>
        <strain evidence="7">FIL2</strain>
    </source>
</reference>
<sequence>MAAGAVVATALLVLAAAAAAVSGLPAINVTAMVFEEGYAPLFGQDNILRSADGRTVSLLLDRSTGSGFISSSMYQHGFFSASIKLPSDYTAGVVVAFYTSNGDVFEKRHDELDFEFLGNIRGKPWRVQTNVYGNGSVSRGREERYVLPFDPTTEFHRYSILWTAAAVAFYVDDVPVREVRRSAAMGGDFPSKPMSLYATVWDASTWATSGGRYRVNYRYGPFVASFTDLALLGCRADPIRMVAGGGRQASCAADEEALRASDVAVMTVEKQQAMRRFREQNMVYSYCYDTLRYPAALPECDVVESERRRFKDSGHLRFALRRRGPRRSSRGTAAGRAAAAAAARAAAASRAAADLAAAAKKRAADM</sequence>
<comment type="similarity">
    <text evidence="5">Belongs to the glycosyl hydrolase 16 family.</text>
</comment>